<keyword evidence="1" id="KW-0472">Membrane</keyword>
<evidence type="ECO:0000256" key="1">
    <source>
        <dbReference type="SAM" id="Phobius"/>
    </source>
</evidence>
<evidence type="ECO:0000313" key="2">
    <source>
        <dbReference type="EMBL" id="MFC5633605.1"/>
    </source>
</evidence>
<dbReference type="Proteomes" id="UP001596154">
    <property type="component" value="Unassembled WGS sequence"/>
</dbReference>
<sequence>MPAADLNDWAAALSLAIAGYGALSVPYFLLVDADPADFDPRPAMRRALDSGRLDPALIAVANTRHAATEAADRARALPRETALTVAALLMLLTATPEATR</sequence>
<organism evidence="2 3">
    <name type="scientific">Streptomyces bullii</name>
    <dbReference type="NCBI Taxonomy" id="349910"/>
    <lineage>
        <taxon>Bacteria</taxon>
        <taxon>Bacillati</taxon>
        <taxon>Actinomycetota</taxon>
        <taxon>Actinomycetes</taxon>
        <taxon>Kitasatosporales</taxon>
        <taxon>Streptomycetaceae</taxon>
        <taxon>Streptomyces</taxon>
    </lineage>
</organism>
<dbReference type="RefSeq" id="WP_381018782.1">
    <property type="nucleotide sequence ID" value="NZ_JBHSNY010000002.1"/>
</dbReference>
<proteinExistence type="predicted"/>
<dbReference type="EMBL" id="JBHSNY010000002">
    <property type="protein sequence ID" value="MFC5633605.1"/>
    <property type="molecule type" value="Genomic_DNA"/>
</dbReference>
<feature type="transmembrane region" description="Helical" evidence="1">
    <location>
        <begin position="12"/>
        <end position="31"/>
    </location>
</feature>
<accession>A0ABW0UKV9</accession>
<evidence type="ECO:0000313" key="3">
    <source>
        <dbReference type="Proteomes" id="UP001596154"/>
    </source>
</evidence>
<name>A0ABW0UKV9_9ACTN</name>
<keyword evidence="1" id="KW-1133">Transmembrane helix</keyword>
<keyword evidence="3" id="KW-1185">Reference proteome</keyword>
<reference evidence="3" key="1">
    <citation type="journal article" date="2019" name="Int. J. Syst. Evol. Microbiol.">
        <title>The Global Catalogue of Microorganisms (GCM) 10K type strain sequencing project: providing services to taxonomists for standard genome sequencing and annotation.</title>
        <authorList>
            <consortium name="The Broad Institute Genomics Platform"/>
            <consortium name="The Broad Institute Genome Sequencing Center for Infectious Disease"/>
            <person name="Wu L."/>
            <person name="Ma J."/>
        </authorList>
    </citation>
    <scope>NUCLEOTIDE SEQUENCE [LARGE SCALE GENOMIC DNA]</scope>
    <source>
        <strain evidence="3">CGMCC 4.7248</strain>
    </source>
</reference>
<keyword evidence="1" id="KW-0812">Transmembrane</keyword>
<gene>
    <name evidence="2" type="ORF">ACFPZJ_07325</name>
</gene>
<protein>
    <submittedName>
        <fullName evidence="2">Uncharacterized protein</fullName>
    </submittedName>
</protein>
<comment type="caution">
    <text evidence="2">The sequence shown here is derived from an EMBL/GenBank/DDBJ whole genome shotgun (WGS) entry which is preliminary data.</text>
</comment>